<sequence>MIQALSDPKEIANAQRKFARMLRANADERIKAKLPLDDKQVYAPVFWSEKQKFWYSCITSETRFVNAFGLEKPRPNSTVSIACEINVPAQGANRAVGGAFTRQGKIIAVVHRGKMGGGRETIGKSLFFTHFLGARAIITEENGTSPVLVAAEITSEHFIRQIGQFVREVERIKTLALLPDMRPVRDSETILVSADPDAIVSEGLGQACDRLIVAHSLAAHFAARAYTVRPAAGNLLYAIDQSGEVRYLVALVLSPDFTVLTASLGRLLLLKARLCRPLPLIMVLPHVMIPDNANALSHYNVCGVFYAWQGNDIVFEGLSEAL</sequence>
<dbReference type="AlphaFoldDB" id="A0A1F7FBJ3"/>
<proteinExistence type="predicted"/>
<accession>A0A1F7FBJ3</accession>
<name>A0A1F7FBJ3_UNCRA</name>
<organism evidence="1 2">
    <name type="scientific">Candidatus Raymondbacteria bacterium RIFOXYD12_FULL_49_13</name>
    <dbReference type="NCBI Taxonomy" id="1817890"/>
    <lineage>
        <taxon>Bacteria</taxon>
        <taxon>Raymondiibacteriota</taxon>
    </lineage>
</organism>
<evidence type="ECO:0000313" key="1">
    <source>
        <dbReference type="EMBL" id="OGK04029.1"/>
    </source>
</evidence>
<reference evidence="1 2" key="1">
    <citation type="journal article" date="2016" name="Nat. Commun.">
        <title>Thousands of microbial genomes shed light on interconnected biogeochemical processes in an aquifer system.</title>
        <authorList>
            <person name="Anantharaman K."/>
            <person name="Brown C.T."/>
            <person name="Hug L.A."/>
            <person name="Sharon I."/>
            <person name="Castelle C.J."/>
            <person name="Probst A.J."/>
            <person name="Thomas B.C."/>
            <person name="Singh A."/>
            <person name="Wilkins M.J."/>
            <person name="Karaoz U."/>
            <person name="Brodie E.L."/>
            <person name="Williams K.H."/>
            <person name="Hubbard S.S."/>
            <person name="Banfield J.F."/>
        </authorList>
    </citation>
    <scope>NUCLEOTIDE SEQUENCE [LARGE SCALE GENOMIC DNA]</scope>
</reference>
<dbReference type="EMBL" id="MFYX01000077">
    <property type="protein sequence ID" value="OGK04029.1"/>
    <property type="molecule type" value="Genomic_DNA"/>
</dbReference>
<comment type="caution">
    <text evidence="1">The sequence shown here is derived from an EMBL/GenBank/DDBJ whole genome shotgun (WGS) entry which is preliminary data.</text>
</comment>
<evidence type="ECO:0000313" key="2">
    <source>
        <dbReference type="Proteomes" id="UP000179243"/>
    </source>
</evidence>
<dbReference type="Proteomes" id="UP000179243">
    <property type="component" value="Unassembled WGS sequence"/>
</dbReference>
<gene>
    <name evidence="1" type="ORF">A2519_00810</name>
</gene>
<protein>
    <submittedName>
        <fullName evidence="1">Uncharacterized protein</fullName>
    </submittedName>
</protein>